<dbReference type="Pfam" id="PF00098">
    <property type="entry name" value="zf-CCHC"/>
    <property type="match status" value="1"/>
</dbReference>
<feature type="domain" description="CCHC-type" evidence="2">
    <location>
        <begin position="23"/>
        <end position="39"/>
    </location>
</feature>
<dbReference type="InterPro" id="IPR001878">
    <property type="entry name" value="Znf_CCHC"/>
</dbReference>
<comment type="caution">
    <text evidence="3">The sequence shown here is derived from an EMBL/GenBank/DDBJ whole genome shotgun (WGS) entry which is preliminary data.</text>
</comment>
<organism evidence="3 4">
    <name type="scientific">Bremia lactucae</name>
    <name type="common">Lettuce downy mildew</name>
    <dbReference type="NCBI Taxonomy" id="4779"/>
    <lineage>
        <taxon>Eukaryota</taxon>
        <taxon>Sar</taxon>
        <taxon>Stramenopiles</taxon>
        <taxon>Oomycota</taxon>
        <taxon>Peronosporomycetes</taxon>
        <taxon>Peronosporales</taxon>
        <taxon>Peronosporaceae</taxon>
        <taxon>Bremia</taxon>
    </lineage>
</organism>
<dbReference type="PROSITE" id="PS50158">
    <property type="entry name" value="ZF_CCHC"/>
    <property type="match status" value="1"/>
</dbReference>
<dbReference type="AlphaFoldDB" id="A0A976FKQ0"/>
<evidence type="ECO:0000313" key="3">
    <source>
        <dbReference type="EMBL" id="TDH68274.1"/>
    </source>
</evidence>
<evidence type="ECO:0000256" key="1">
    <source>
        <dbReference type="PROSITE-ProRule" id="PRU00047"/>
    </source>
</evidence>
<dbReference type="GO" id="GO:0008270">
    <property type="term" value="F:zinc ion binding"/>
    <property type="evidence" value="ECO:0007669"/>
    <property type="project" value="UniProtKB-KW"/>
</dbReference>
<dbReference type="RefSeq" id="XP_067817773.1">
    <property type="nucleotide sequence ID" value="XM_067967037.1"/>
</dbReference>
<evidence type="ECO:0000259" key="2">
    <source>
        <dbReference type="PROSITE" id="PS50158"/>
    </source>
</evidence>
<dbReference type="SUPFAM" id="SSF57756">
    <property type="entry name" value="Retrovirus zinc finger-like domains"/>
    <property type="match status" value="1"/>
</dbReference>
<keyword evidence="1" id="KW-0479">Metal-binding</keyword>
<gene>
    <name evidence="3" type="ORF">CCR75_008990</name>
</gene>
<keyword evidence="4" id="KW-1185">Reference proteome</keyword>
<dbReference type="GeneID" id="94352708"/>
<dbReference type="EMBL" id="SHOA02000003">
    <property type="protein sequence ID" value="TDH68274.1"/>
    <property type="molecule type" value="Genomic_DNA"/>
</dbReference>
<dbReference type="Proteomes" id="UP000294530">
    <property type="component" value="Unassembled WGS sequence"/>
</dbReference>
<dbReference type="KEGG" id="blac:94352708"/>
<accession>A0A976FKQ0</accession>
<dbReference type="SMART" id="SM00343">
    <property type="entry name" value="ZnF_C2HC"/>
    <property type="match status" value="1"/>
</dbReference>
<reference evidence="3 4" key="1">
    <citation type="journal article" date="2021" name="Genome Biol.">
        <title>AFLAP: assembly-free linkage analysis pipeline using k-mers from genome sequencing data.</title>
        <authorList>
            <person name="Fletcher K."/>
            <person name="Zhang L."/>
            <person name="Gil J."/>
            <person name="Han R."/>
            <person name="Cavanaugh K."/>
            <person name="Michelmore R."/>
        </authorList>
    </citation>
    <scope>NUCLEOTIDE SEQUENCE [LARGE SCALE GENOMIC DNA]</scope>
    <source>
        <strain evidence="3 4">SF5</strain>
    </source>
</reference>
<dbReference type="GO" id="GO:0003676">
    <property type="term" value="F:nucleic acid binding"/>
    <property type="evidence" value="ECO:0007669"/>
    <property type="project" value="InterPro"/>
</dbReference>
<proteinExistence type="predicted"/>
<keyword evidence="1" id="KW-0863">Zinc-finger</keyword>
<dbReference type="Gene3D" id="4.10.60.10">
    <property type="entry name" value="Zinc finger, CCHC-type"/>
    <property type="match status" value="1"/>
</dbReference>
<name>A0A976FKQ0_BRELC</name>
<sequence>MEDETMHDSHIGRELVNATVETRRCRKCKQTGHIARYCKAKGRENMTEFKKNVASSENNKWAFSANDGDDLNDDDCILTLDRFVY</sequence>
<dbReference type="InterPro" id="IPR036875">
    <property type="entry name" value="Znf_CCHC_sf"/>
</dbReference>
<protein>
    <recommendedName>
        <fullName evidence="2">CCHC-type domain-containing protein</fullName>
    </recommendedName>
</protein>
<dbReference type="OrthoDB" id="5870588at2759"/>
<evidence type="ECO:0000313" key="4">
    <source>
        <dbReference type="Proteomes" id="UP000294530"/>
    </source>
</evidence>
<keyword evidence="1" id="KW-0862">Zinc</keyword>